<dbReference type="Proteomes" id="UP000276133">
    <property type="component" value="Unassembled WGS sequence"/>
</dbReference>
<dbReference type="STRING" id="10195.A0A3M7QGJ4"/>
<dbReference type="AlphaFoldDB" id="A0A3M7QGJ4"/>
<sequence length="226" mass="26437">MHSLVPVDQKLKRRGRPCASERYNNELLEKRLTSMINSDDEFTKSNIMPFIVKRQRRVRANNRERNRMQNLNEALNVLKEHLPLEFLMSEFSSDLDNSVSSDSKRQKKKSGEEKLTKIDTLRLATRYIGLLTELLNQDNDSIRSTSHSSESNSNSPVINPWSMMSQPNDMQFYPRQDRNYQNFSLNSNGSYLNSVYSNNHTQNGFYHQENHSLNNVDSTLANFKYY</sequence>
<dbReference type="CDD" id="cd11390">
    <property type="entry name" value="bHLH_TS"/>
    <property type="match status" value="1"/>
</dbReference>
<feature type="region of interest" description="Disordered" evidence="1">
    <location>
        <begin position="141"/>
        <end position="161"/>
    </location>
</feature>
<feature type="domain" description="BHLH" evidence="2">
    <location>
        <begin position="55"/>
        <end position="131"/>
    </location>
</feature>
<dbReference type="GO" id="GO:0046983">
    <property type="term" value="F:protein dimerization activity"/>
    <property type="evidence" value="ECO:0007669"/>
    <property type="project" value="InterPro"/>
</dbReference>
<evidence type="ECO:0000313" key="3">
    <source>
        <dbReference type="EMBL" id="RNA10068.1"/>
    </source>
</evidence>
<organism evidence="3 4">
    <name type="scientific">Brachionus plicatilis</name>
    <name type="common">Marine rotifer</name>
    <name type="synonym">Brachionus muelleri</name>
    <dbReference type="NCBI Taxonomy" id="10195"/>
    <lineage>
        <taxon>Eukaryota</taxon>
        <taxon>Metazoa</taxon>
        <taxon>Spiralia</taxon>
        <taxon>Gnathifera</taxon>
        <taxon>Rotifera</taxon>
        <taxon>Eurotatoria</taxon>
        <taxon>Monogononta</taxon>
        <taxon>Pseudotrocha</taxon>
        <taxon>Ploima</taxon>
        <taxon>Brachionidae</taxon>
        <taxon>Brachionus</taxon>
    </lineage>
</organism>
<evidence type="ECO:0000313" key="4">
    <source>
        <dbReference type="Proteomes" id="UP000276133"/>
    </source>
</evidence>
<dbReference type="EMBL" id="REGN01006309">
    <property type="protein sequence ID" value="RNA10068.1"/>
    <property type="molecule type" value="Genomic_DNA"/>
</dbReference>
<proteinExistence type="predicted"/>
<dbReference type="InterPro" id="IPR050359">
    <property type="entry name" value="bHLH_transcription_factors"/>
</dbReference>
<dbReference type="GO" id="GO:0061564">
    <property type="term" value="P:axon development"/>
    <property type="evidence" value="ECO:0007669"/>
    <property type="project" value="TreeGrafter"/>
</dbReference>
<evidence type="ECO:0000259" key="2">
    <source>
        <dbReference type="PROSITE" id="PS50888"/>
    </source>
</evidence>
<feature type="compositionally biased region" description="Low complexity" evidence="1">
    <location>
        <begin position="142"/>
        <end position="155"/>
    </location>
</feature>
<dbReference type="InterPro" id="IPR036638">
    <property type="entry name" value="HLH_DNA-bd_sf"/>
</dbReference>
<dbReference type="GO" id="GO:0070888">
    <property type="term" value="F:E-box binding"/>
    <property type="evidence" value="ECO:0007669"/>
    <property type="project" value="TreeGrafter"/>
</dbReference>
<accession>A0A3M7QGJ4</accession>
<feature type="region of interest" description="Disordered" evidence="1">
    <location>
        <begin position="94"/>
        <end position="113"/>
    </location>
</feature>
<dbReference type="PANTHER" id="PTHR19290:SF163">
    <property type="entry name" value="BASIC HELIX-LOOP-HELIX NEURAL TRANSCRIPTION FACTOR TAP"/>
    <property type="match status" value="1"/>
</dbReference>
<dbReference type="PANTHER" id="PTHR19290">
    <property type="entry name" value="BASIC HELIX-LOOP-HELIX PROTEIN NEUROGENIN-RELATED"/>
    <property type="match status" value="1"/>
</dbReference>
<dbReference type="OrthoDB" id="6022561at2759"/>
<dbReference type="GO" id="GO:0045944">
    <property type="term" value="P:positive regulation of transcription by RNA polymerase II"/>
    <property type="evidence" value="ECO:0007669"/>
    <property type="project" value="TreeGrafter"/>
</dbReference>
<name>A0A3M7QGJ4_BRAPC</name>
<protein>
    <submittedName>
        <fullName evidence="3">Neurogenin-2</fullName>
    </submittedName>
</protein>
<comment type="caution">
    <text evidence="3">The sequence shown here is derived from an EMBL/GenBank/DDBJ whole genome shotgun (WGS) entry which is preliminary data.</text>
</comment>
<reference evidence="3 4" key="1">
    <citation type="journal article" date="2018" name="Sci. Rep.">
        <title>Genomic signatures of local adaptation to the degree of environmental predictability in rotifers.</title>
        <authorList>
            <person name="Franch-Gras L."/>
            <person name="Hahn C."/>
            <person name="Garcia-Roger E.M."/>
            <person name="Carmona M.J."/>
            <person name="Serra M."/>
            <person name="Gomez A."/>
        </authorList>
    </citation>
    <scope>NUCLEOTIDE SEQUENCE [LARGE SCALE GENOMIC DNA]</scope>
    <source>
        <strain evidence="3">HYR1</strain>
    </source>
</reference>
<dbReference type="GO" id="GO:0000981">
    <property type="term" value="F:DNA-binding transcription factor activity, RNA polymerase II-specific"/>
    <property type="evidence" value="ECO:0007669"/>
    <property type="project" value="TreeGrafter"/>
</dbReference>
<dbReference type="Pfam" id="PF00010">
    <property type="entry name" value="HLH"/>
    <property type="match status" value="1"/>
</dbReference>
<dbReference type="PROSITE" id="PS50888">
    <property type="entry name" value="BHLH"/>
    <property type="match status" value="1"/>
</dbReference>
<dbReference type="SUPFAM" id="SSF47459">
    <property type="entry name" value="HLH, helix-loop-helix DNA-binding domain"/>
    <property type="match status" value="1"/>
</dbReference>
<dbReference type="GO" id="GO:0007423">
    <property type="term" value="P:sensory organ development"/>
    <property type="evidence" value="ECO:0007669"/>
    <property type="project" value="TreeGrafter"/>
</dbReference>
<keyword evidence="4" id="KW-1185">Reference proteome</keyword>
<evidence type="ECO:0000256" key="1">
    <source>
        <dbReference type="SAM" id="MobiDB-lite"/>
    </source>
</evidence>
<gene>
    <name evidence="3" type="ORF">BpHYR1_027160</name>
</gene>
<dbReference type="InterPro" id="IPR011598">
    <property type="entry name" value="bHLH_dom"/>
</dbReference>
<dbReference type="GO" id="GO:0005634">
    <property type="term" value="C:nucleus"/>
    <property type="evidence" value="ECO:0007669"/>
    <property type="project" value="TreeGrafter"/>
</dbReference>
<dbReference type="Gene3D" id="4.10.280.10">
    <property type="entry name" value="Helix-loop-helix DNA-binding domain"/>
    <property type="match status" value="1"/>
</dbReference>
<dbReference type="SMART" id="SM00353">
    <property type="entry name" value="HLH"/>
    <property type="match status" value="1"/>
</dbReference>